<dbReference type="AlphaFoldDB" id="A0AAN6FCC9"/>
<evidence type="ECO:0000256" key="6">
    <source>
        <dbReference type="SAM" id="MobiDB-lite"/>
    </source>
</evidence>
<name>A0AAN6FCC9_9PEZI</name>
<dbReference type="InterPro" id="IPR040456">
    <property type="entry name" value="RNase_H2_suB"/>
</dbReference>
<dbReference type="Pfam" id="PF03133">
    <property type="entry name" value="TTL"/>
    <property type="match status" value="1"/>
</dbReference>
<dbReference type="PROSITE" id="PS51221">
    <property type="entry name" value="TTL"/>
    <property type="match status" value="1"/>
</dbReference>
<sequence>MKTRAKKPAASKTATTAPPAAGSQPTLSSSESDPPKLFVLPDDACPESRFLTLPHPATSRPTRYFLDPARGFYEFTRVSAPRKTCRSVLLVAGVEERRQNIGREQTCEENDERRKEEGKGEEGQEGEEEGYFLQSPDLFIATPIDCLFTLIPALWPTGNLDHQEEWSTFHDKLFSNNDEDVRYKHLRSIFRSGSEAGKALEQRMEARMRSVCDTIEMGDETSYKLSMKKLAGVVYEKAERMVAAGLPPSMEEHFIRRVLEVPERSIMTDDSVPLVLDEFPDPASGGLPTVAATQRTDSKTAQLVHLLRLRTALNYLTTTLLPASLIRCLLAHFESGLMDFAPLTAHLANVARLKAEAHALRSISDNISRKRGTLDDEEALGRAEVKKRKKEEEEIKKKGMSAGVKRLGKVDVGGMKRLQTTSTNQKIDINGPVPPATMPAPSQEKLYLSIDYGDTYLQPLLLAALTARLPPDLLVFLTPSSPAPPPDSKYLQWRQYEDIDFERLLAKPRTCLANSYVIRKALIRKHYLADVVAHWVAKWPGSVLERCVKGGVEFEVDYAEFLDEALVEGWELKESWARNEGLEGREREWWILKPGMSERGEGVRLFSSEEELRAIFEEWDPLSDDDAEDEAEDEESAAHSGDENHVPKSQPQPLLSSPNGKPNGIITSQLRHFIAQPYIHPPLLLPAPHPLATRKFHLRTYVLASGALQVYVYRRILALFAAETYQAPTVGNSAELGRHLTNTCLQDSGEREGSVREFWGLPDTIPSLSPNPQDGSEGEGEAGQTDWREHVFSEICAITSATFEAAARVSSTHFQVLPNSFEIFGVDFLVDGEGGVWLLEVNAFPDFGQTGEELRGVVRGLVEGVVEVGVMPFFGLGGRQEGGEMVKVLDIDLGRR</sequence>
<dbReference type="InterPro" id="IPR019024">
    <property type="entry name" value="RNase_H2_suB_wHTH"/>
</dbReference>
<evidence type="ECO:0000313" key="9">
    <source>
        <dbReference type="EMBL" id="KAK0310859.1"/>
    </source>
</evidence>
<dbReference type="PANTHER" id="PTHR47551:SF1">
    <property type="entry name" value="TUBULIN--TYROSINE LIGASE PBY1-RELATED"/>
    <property type="match status" value="1"/>
</dbReference>
<dbReference type="InterPro" id="IPR004344">
    <property type="entry name" value="TTL/TTLL_fam"/>
</dbReference>
<evidence type="ECO:0000256" key="3">
    <source>
        <dbReference type="ARBA" id="ARBA00023242"/>
    </source>
</evidence>
<dbReference type="GO" id="GO:0005634">
    <property type="term" value="C:nucleus"/>
    <property type="evidence" value="ECO:0007669"/>
    <property type="project" value="UniProtKB-SubCell"/>
</dbReference>
<dbReference type="PANTHER" id="PTHR47551">
    <property type="entry name" value="TUBULIN--TYROSINE LIGASE PBY1-RELATED"/>
    <property type="match status" value="1"/>
</dbReference>
<feature type="compositionally biased region" description="Basic and acidic residues" evidence="6">
    <location>
        <begin position="636"/>
        <end position="646"/>
    </location>
</feature>
<comment type="subcellular location">
    <subcellularLocation>
        <location evidence="1">Nucleus</location>
    </subcellularLocation>
</comment>
<dbReference type="InterPro" id="IPR041195">
    <property type="entry name" value="Rnh202_N"/>
</dbReference>
<dbReference type="CDD" id="cd09270">
    <property type="entry name" value="RNase_H2-B"/>
    <property type="match status" value="1"/>
</dbReference>
<feature type="compositionally biased region" description="Basic and acidic residues" evidence="6">
    <location>
        <begin position="111"/>
        <end position="122"/>
    </location>
</feature>
<feature type="region of interest" description="Disordered" evidence="6">
    <location>
        <begin position="623"/>
        <end position="661"/>
    </location>
</feature>
<feature type="region of interest" description="Disordered" evidence="6">
    <location>
        <begin position="102"/>
        <end position="128"/>
    </location>
</feature>
<gene>
    <name evidence="9" type="ORF">LTR82_014606</name>
</gene>
<dbReference type="EMBL" id="JASUXU010000073">
    <property type="protein sequence ID" value="KAK0310859.1"/>
    <property type="molecule type" value="Genomic_DNA"/>
</dbReference>
<evidence type="ECO:0000256" key="2">
    <source>
        <dbReference type="ARBA" id="ARBA00019062"/>
    </source>
</evidence>
<feature type="domain" description="Ribonuclease H2 subunit B wHTH" evidence="7">
    <location>
        <begin position="148"/>
        <end position="327"/>
    </location>
</feature>
<feature type="compositionally biased region" description="Acidic residues" evidence="6">
    <location>
        <begin position="623"/>
        <end position="635"/>
    </location>
</feature>
<feature type="region of interest" description="Disordered" evidence="6">
    <location>
        <begin position="1"/>
        <end position="41"/>
    </location>
</feature>
<dbReference type="Gene3D" id="3.30.470.20">
    <property type="entry name" value="ATP-grasp fold, B domain"/>
    <property type="match status" value="1"/>
</dbReference>
<evidence type="ECO:0000259" key="7">
    <source>
        <dbReference type="Pfam" id="PF09468"/>
    </source>
</evidence>
<proteinExistence type="predicted"/>
<accession>A0AAN6FCC9</accession>
<organism evidence="9 10">
    <name type="scientific">Friedmanniomyces endolithicus</name>
    <dbReference type="NCBI Taxonomy" id="329885"/>
    <lineage>
        <taxon>Eukaryota</taxon>
        <taxon>Fungi</taxon>
        <taxon>Dikarya</taxon>
        <taxon>Ascomycota</taxon>
        <taxon>Pezizomycotina</taxon>
        <taxon>Dothideomycetes</taxon>
        <taxon>Dothideomycetidae</taxon>
        <taxon>Mycosphaerellales</taxon>
        <taxon>Teratosphaeriaceae</taxon>
        <taxon>Friedmanniomyces</taxon>
    </lineage>
</organism>
<protein>
    <recommendedName>
        <fullName evidence="2">Ribonuclease H2 subunit B</fullName>
    </recommendedName>
    <alternativeName>
        <fullName evidence="5">Ribonuclease HI subunit B</fullName>
    </alternativeName>
</protein>
<dbReference type="Pfam" id="PF09468">
    <property type="entry name" value="RNase_H2-Ydr279"/>
    <property type="match status" value="1"/>
</dbReference>
<feature type="domain" description="Rnh202 triple barrel" evidence="8">
    <location>
        <begin position="39"/>
        <end position="145"/>
    </location>
</feature>
<keyword evidence="3" id="KW-0539">Nucleus</keyword>
<feature type="compositionally biased region" description="Low complexity" evidence="6">
    <location>
        <begin position="649"/>
        <end position="658"/>
    </location>
</feature>
<evidence type="ECO:0000313" key="10">
    <source>
        <dbReference type="Proteomes" id="UP001168146"/>
    </source>
</evidence>
<dbReference type="GO" id="GO:0000932">
    <property type="term" value="C:P-body"/>
    <property type="evidence" value="ECO:0007669"/>
    <property type="project" value="TreeGrafter"/>
</dbReference>
<dbReference type="Proteomes" id="UP001168146">
    <property type="component" value="Unassembled WGS sequence"/>
</dbReference>
<feature type="compositionally biased region" description="Polar residues" evidence="6">
    <location>
        <begin position="23"/>
        <end position="32"/>
    </location>
</feature>
<comment type="function">
    <text evidence="4">Non catalytic subunit of RNase H2, an endonuclease that specifically degrades the RNA of RNA:DNA hybrids. Participates in DNA replication, possibly by mediating the removal of lagging-strand Okazaki fragment RNA primers during DNA replication. Mediates the excision of single ribonucleotides from DNA:RNA duplexes.</text>
</comment>
<comment type="caution">
    <text evidence="9">The sequence shown here is derived from an EMBL/GenBank/DDBJ whole genome shotgun (WGS) entry which is preliminary data.</text>
</comment>
<dbReference type="Gene3D" id="1.10.20.120">
    <property type="match status" value="1"/>
</dbReference>
<reference evidence="9" key="1">
    <citation type="submission" date="2021-12" db="EMBL/GenBank/DDBJ databases">
        <title>Black yeast isolated from Biological Soil Crust.</title>
        <authorList>
            <person name="Kurbessoian T."/>
        </authorList>
    </citation>
    <scope>NUCLEOTIDE SEQUENCE</scope>
    <source>
        <strain evidence="9">CCFEE 5208</strain>
    </source>
</reference>
<evidence type="ECO:0000256" key="4">
    <source>
        <dbReference type="ARBA" id="ARBA00024778"/>
    </source>
</evidence>
<evidence type="ECO:0000256" key="1">
    <source>
        <dbReference type="ARBA" id="ARBA00004123"/>
    </source>
</evidence>
<dbReference type="Pfam" id="PF17745">
    <property type="entry name" value="Ydr279_N"/>
    <property type="match status" value="1"/>
</dbReference>
<evidence type="ECO:0000259" key="8">
    <source>
        <dbReference type="Pfam" id="PF17745"/>
    </source>
</evidence>
<evidence type="ECO:0000256" key="5">
    <source>
        <dbReference type="ARBA" id="ARBA00033464"/>
    </source>
</evidence>
<feature type="compositionally biased region" description="Low complexity" evidence="6">
    <location>
        <begin position="10"/>
        <end position="21"/>
    </location>
</feature>
<dbReference type="SUPFAM" id="SSF56059">
    <property type="entry name" value="Glutathione synthetase ATP-binding domain-like"/>
    <property type="match status" value="1"/>
</dbReference>
<dbReference type="InterPro" id="IPR027746">
    <property type="entry name" value="TTL"/>
</dbReference>
<dbReference type="GO" id="GO:0032299">
    <property type="term" value="C:ribonuclease H2 complex"/>
    <property type="evidence" value="ECO:0007669"/>
    <property type="project" value="InterPro"/>
</dbReference>